<sequence length="77" mass="8857">MMRRGSRKKSGGEKGDLIKVNFRVPEREYEEMLLVVKEGNYSSVSELVRHALERLVLEYREDFARRPLSGGKPSSMA</sequence>
<comment type="caution">
    <text evidence="1">The sequence shown here is derived from an EMBL/GenBank/DDBJ whole genome shotgun (WGS) entry which is preliminary data.</text>
</comment>
<organism evidence="1">
    <name type="scientific">Thermofilum pendens</name>
    <dbReference type="NCBI Taxonomy" id="2269"/>
    <lineage>
        <taxon>Archaea</taxon>
        <taxon>Thermoproteota</taxon>
        <taxon>Thermoprotei</taxon>
        <taxon>Thermofilales</taxon>
        <taxon>Thermofilaceae</taxon>
        <taxon>Thermofilum</taxon>
    </lineage>
</organism>
<gene>
    <name evidence="1" type="ORF">ENV17_02965</name>
</gene>
<dbReference type="InterPro" id="IPR010985">
    <property type="entry name" value="Ribbon_hlx_hlx"/>
</dbReference>
<accession>A0A7C4FEP6</accession>
<dbReference type="SUPFAM" id="SSF47598">
    <property type="entry name" value="Ribbon-helix-helix"/>
    <property type="match status" value="1"/>
</dbReference>
<evidence type="ECO:0000313" key="1">
    <source>
        <dbReference type="EMBL" id="HGI43332.1"/>
    </source>
</evidence>
<evidence type="ECO:0008006" key="2">
    <source>
        <dbReference type="Google" id="ProtNLM"/>
    </source>
</evidence>
<dbReference type="AlphaFoldDB" id="A0A7C4FEP6"/>
<reference evidence="1" key="1">
    <citation type="journal article" date="2020" name="mSystems">
        <title>Genome- and Community-Level Interaction Insights into Carbon Utilization and Element Cycling Functions of Hydrothermarchaeota in Hydrothermal Sediment.</title>
        <authorList>
            <person name="Zhou Z."/>
            <person name="Liu Y."/>
            <person name="Xu W."/>
            <person name="Pan J."/>
            <person name="Luo Z.H."/>
            <person name="Li M."/>
        </authorList>
    </citation>
    <scope>NUCLEOTIDE SEQUENCE [LARGE SCALE GENOMIC DNA]</scope>
    <source>
        <strain evidence="1">SpSt-735</strain>
    </source>
</reference>
<dbReference type="EMBL" id="DTFI01000078">
    <property type="protein sequence ID" value="HGI43332.1"/>
    <property type="molecule type" value="Genomic_DNA"/>
</dbReference>
<proteinExistence type="predicted"/>
<name>A0A7C4FEP6_THEPE</name>
<dbReference type="GO" id="GO:0006355">
    <property type="term" value="P:regulation of DNA-templated transcription"/>
    <property type="evidence" value="ECO:0007669"/>
    <property type="project" value="InterPro"/>
</dbReference>
<dbReference type="CDD" id="cd22231">
    <property type="entry name" value="RHH_NikR_HicB-like"/>
    <property type="match status" value="1"/>
</dbReference>
<protein>
    <recommendedName>
        <fullName evidence="2">Ribbon-helix-helix protein, CopG family</fullName>
    </recommendedName>
</protein>